<feature type="transmembrane region" description="Helical" evidence="1">
    <location>
        <begin position="133"/>
        <end position="154"/>
    </location>
</feature>
<evidence type="ECO:0000256" key="1">
    <source>
        <dbReference type="SAM" id="Phobius"/>
    </source>
</evidence>
<dbReference type="GO" id="GO:0009103">
    <property type="term" value="P:lipopolysaccharide biosynthetic process"/>
    <property type="evidence" value="ECO:0007669"/>
    <property type="project" value="TreeGrafter"/>
</dbReference>
<feature type="transmembrane region" description="Helical" evidence="1">
    <location>
        <begin position="12"/>
        <end position="31"/>
    </location>
</feature>
<comment type="caution">
    <text evidence="3">The sequence shown here is derived from an EMBL/GenBank/DDBJ whole genome shotgun (WGS) entry which is preliminary data.</text>
</comment>
<feature type="domain" description="Acyltransferase 3" evidence="2">
    <location>
        <begin position="11"/>
        <end position="212"/>
    </location>
</feature>
<name>A0A7V5CTB0_9BACT</name>
<feature type="transmembrane region" description="Helical" evidence="1">
    <location>
        <begin position="71"/>
        <end position="90"/>
    </location>
</feature>
<organism evidence="3">
    <name type="scientific">Acidobacterium capsulatum</name>
    <dbReference type="NCBI Taxonomy" id="33075"/>
    <lineage>
        <taxon>Bacteria</taxon>
        <taxon>Pseudomonadati</taxon>
        <taxon>Acidobacteriota</taxon>
        <taxon>Terriglobia</taxon>
        <taxon>Terriglobales</taxon>
        <taxon>Acidobacteriaceae</taxon>
        <taxon>Acidobacterium</taxon>
    </lineage>
</organism>
<accession>A0A7V5CTB0</accession>
<gene>
    <name evidence="3" type="ORF">ENW50_08525</name>
</gene>
<keyword evidence="1" id="KW-1133">Transmembrane helix</keyword>
<feature type="transmembrane region" description="Helical" evidence="1">
    <location>
        <begin position="43"/>
        <end position="65"/>
    </location>
</feature>
<proteinExistence type="predicted"/>
<protein>
    <submittedName>
        <fullName evidence="3">Acyltransferase</fullName>
    </submittedName>
</protein>
<dbReference type="PANTHER" id="PTHR23028">
    <property type="entry name" value="ACETYLTRANSFERASE"/>
    <property type="match status" value="1"/>
</dbReference>
<dbReference type="EMBL" id="DTKL01000055">
    <property type="protein sequence ID" value="HGY94708.1"/>
    <property type="molecule type" value="Genomic_DNA"/>
</dbReference>
<feature type="transmembrane region" description="Helical" evidence="1">
    <location>
        <begin position="175"/>
        <end position="192"/>
    </location>
</feature>
<keyword evidence="1" id="KW-0472">Membrane</keyword>
<dbReference type="PANTHER" id="PTHR23028:SF53">
    <property type="entry name" value="ACYL_TRANSF_3 DOMAIN-CONTAINING PROTEIN"/>
    <property type="match status" value="1"/>
</dbReference>
<evidence type="ECO:0000259" key="2">
    <source>
        <dbReference type="Pfam" id="PF01757"/>
    </source>
</evidence>
<sequence length="237" mass="26704">MNLLVALQLHEPGVLVVLWSLAVEEQFYLVWPFVIRGFSEKSIARLAVAILLVVPALRWVCTPFFRLEWPIYTMTPFRMDCLAAGALLAVVARRRPEWLPKYGLYGLVLPPVCFVALLWLGKHGYSTYGNTQLGNTFIYECTLLACFGVMMWALSGKFVGMLKWRPVVYIGRISYTIYLTHLLAIWVCSRLIHNHLLAVAAAASLVVAFASLSWFVMEKPLLEGGYQKKLSAVMVSS</sequence>
<dbReference type="InterPro" id="IPR002656">
    <property type="entry name" value="Acyl_transf_3_dom"/>
</dbReference>
<dbReference type="GO" id="GO:0016020">
    <property type="term" value="C:membrane"/>
    <property type="evidence" value="ECO:0007669"/>
    <property type="project" value="TreeGrafter"/>
</dbReference>
<dbReference type="GO" id="GO:0016747">
    <property type="term" value="F:acyltransferase activity, transferring groups other than amino-acyl groups"/>
    <property type="evidence" value="ECO:0007669"/>
    <property type="project" value="InterPro"/>
</dbReference>
<dbReference type="InterPro" id="IPR050879">
    <property type="entry name" value="Acyltransferase_3"/>
</dbReference>
<evidence type="ECO:0000313" key="3">
    <source>
        <dbReference type="EMBL" id="HGY94708.1"/>
    </source>
</evidence>
<keyword evidence="3" id="KW-0808">Transferase</keyword>
<dbReference type="AlphaFoldDB" id="A0A7V5CTB0"/>
<reference evidence="3" key="1">
    <citation type="journal article" date="2020" name="mSystems">
        <title>Genome- and Community-Level Interaction Insights into Carbon Utilization and Element Cycling Functions of Hydrothermarchaeota in Hydrothermal Sediment.</title>
        <authorList>
            <person name="Zhou Z."/>
            <person name="Liu Y."/>
            <person name="Xu W."/>
            <person name="Pan J."/>
            <person name="Luo Z.H."/>
            <person name="Li M."/>
        </authorList>
    </citation>
    <scope>NUCLEOTIDE SEQUENCE [LARGE SCALE GENOMIC DNA]</scope>
    <source>
        <strain evidence="3">SpSt-855</strain>
    </source>
</reference>
<keyword evidence="3" id="KW-0012">Acyltransferase</keyword>
<keyword evidence="1" id="KW-0812">Transmembrane</keyword>
<feature type="transmembrane region" description="Helical" evidence="1">
    <location>
        <begin position="198"/>
        <end position="217"/>
    </location>
</feature>
<dbReference type="Pfam" id="PF01757">
    <property type="entry name" value="Acyl_transf_3"/>
    <property type="match status" value="1"/>
</dbReference>
<feature type="transmembrane region" description="Helical" evidence="1">
    <location>
        <begin position="102"/>
        <end position="121"/>
    </location>
</feature>